<dbReference type="OrthoDB" id="9804264at2"/>
<evidence type="ECO:0000256" key="1">
    <source>
        <dbReference type="ARBA" id="ARBA00001933"/>
    </source>
</evidence>
<dbReference type="PANTHER" id="PTHR30244">
    <property type="entry name" value="TRANSAMINASE"/>
    <property type="match status" value="1"/>
</dbReference>
<comment type="caution">
    <text evidence="5">The sequence shown here is derived from an EMBL/GenBank/DDBJ whole genome shotgun (WGS) entry which is preliminary data.</text>
</comment>
<accession>A0A4S4G094</accession>
<keyword evidence="6" id="KW-1185">Reference proteome</keyword>
<dbReference type="InterPro" id="IPR000653">
    <property type="entry name" value="DegT/StrS_aminotransferase"/>
</dbReference>
<name>A0A4S4G094_9MICO</name>
<gene>
    <name evidence="5" type="ORF">E6C70_00505</name>
</gene>
<evidence type="ECO:0000256" key="4">
    <source>
        <dbReference type="RuleBase" id="RU004508"/>
    </source>
</evidence>
<dbReference type="Gene3D" id="3.90.1150.10">
    <property type="entry name" value="Aspartate Aminotransferase, domain 1"/>
    <property type="match status" value="1"/>
</dbReference>
<dbReference type="PIRSF" id="PIRSF000390">
    <property type="entry name" value="PLP_StrS"/>
    <property type="match status" value="1"/>
</dbReference>
<evidence type="ECO:0000313" key="6">
    <source>
        <dbReference type="Proteomes" id="UP000307380"/>
    </source>
</evidence>
<protein>
    <submittedName>
        <fullName evidence="5">DegT/DnrJ/EryC1/StrS family aminotransferase</fullName>
    </submittedName>
</protein>
<organism evidence="5 6">
    <name type="scientific">Orlajensenia flava</name>
    <dbReference type="NCBI Taxonomy" id="2565934"/>
    <lineage>
        <taxon>Bacteria</taxon>
        <taxon>Bacillati</taxon>
        <taxon>Actinomycetota</taxon>
        <taxon>Actinomycetes</taxon>
        <taxon>Micrococcales</taxon>
        <taxon>Microbacteriaceae</taxon>
        <taxon>Orlajensenia</taxon>
    </lineage>
</organism>
<dbReference type="InterPro" id="IPR015422">
    <property type="entry name" value="PyrdxlP-dep_Trfase_small"/>
</dbReference>
<dbReference type="InterPro" id="IPR015424">
    <property type="entry name" value="PyrdxlP-dep_Trfase"/>
</dbReference>
<dbReference type="CDD" id="cd00616">
    <property type="entry name" value="AHBA_syn"/>
    <property type="match status" value="1"/>
</dbReference>
<dbReference type="GO" id="GO:0000271">
    <property type="term" value="P:polysaccharide biosynthetic process"/>
    <property type="evidence" value="ECO:0007669"/>
    <property type="project" value="TreeGrafter"/>
</dbReference>
<keyword evidence="5" id="KW-0032">Aminotransferase</keyword>
<dbReference type="EMBL" id="SSSN01000002">
    <property type="protein sequence ID" value="THG36061.1"/>
    <property type="molecule type" value="Genomic_DNA"/>
</dbReference>
<comment type="similarity">
    <text evidence="4">Belongs to the DegT/DnrJ/EryC1 family.</text>
</comment>
<keyword evidence="3 4" id="KW-0663">Pyridoxal phosphate</keyword>
<reference evidence="5 6" key="1">
    <citation type="submission" date="2019-04" db="EMBL/GenBank/DDBJ databases">
        <authorList>
            <person name="Jiang L."/>
        </authorList>
    </citation>
    <scope>NUCLEOTIDE SEQUENCE [LARGE SCALE GENOMIC DNA]</scope>
    <source>
        <strain evidence="5 6">YIM 131861</strain>
    </source>
</reference>
<dbReference type="SUPFAM" id="SSF53383">
    <property type="entry name" value="PLP-dependent transferases"/>
    <property type="match status" value="1"/>
</dbReference>
<dbReference type="Pfam" id="PF01041">
    <property type="entry name" value="DegT_DnrJ_EryC1"/>
    <property type="match status" value="1"/>
</dbReference>
<feature type="modified residue" description="N6-(pyridoxal phosphate)lysine" evidence="3">
    <location>
        <position position="179"/>
    </location>
</feature>
<dbReference type="AlphaFoldDB" id="A0A4S4G094"/>
<dbReference type="Gene3D" id="3.40.640.10">
    <property type="entry name" value="Type I PLP-dependent aspartate aminotransferase-like (Major domain)"/>
    <property type="match status" value="1"/>
</dbReference>
<keyword evidence="5" id="KW-0808">Transferase</keyword>
<feature type="active site" description="Proton acceptor" evidence="2">
    <location>
        <position position="179"/>
    </location>
</feature>
<dbReference type="InterPro" id="IPR015421">
    <property type="entry name" value="PyrdxlP-dep_Trfase_major"/>
</dbReference>
<dbReference type="Proteomes" id="UP000307380">
    <property type="component" value="Unassembled WGS sequence"/>
</dbReference>
<dbReference type="GO" id="GO:0008483">
    <property type="term" value="F:transaminase activity"/>
    <property type="evidence" value="ECO:0007669"/>
    <property type="project" value="UniProtKB-KW"/>
</dbReference>
<dbReference type="RefSeq" id="WP_136421227.1">
    <property type="nucleotide sequence ID" value="NZ_SSSN01000002.1"/>
</dbReference>
<evidence type="ECO:0000256" key="2">
    <source>
        <dbReference type="PIRSR" id="PIRSR000390-1"/>
    </source>
</evidence>
<evidence type="ECO:0000313" key="5">
    <source>
        <dbReference type="EMBL" id="THG36061.1"/>
    </source>
</evidence>
<proteinExistence type="inferred from homology"/>
<sequence length="366" mass="39436">MIPITVVEFGEDEERLVLEALKSGGIAQGPRVKEFEEAFAEMIGVRHAVAVNNGTTSLVASIDVLDLNPGDEVLTSPFTFVATLNAILEAGATARFADISADDFNVTAATLEAGLTERTRVLMPVHLYGQIADMVAISSLADSRGLAIVEDAAQAHGAAIGGRSAGTYGLGSFSFYATKNITTGEGGMITTDDDVLADRLRILRNQGMRARYQYEVAGHNWRMTDLQAAIGIPQIGRYDGIVAARRANAKRLTAGLEGIRGIVPPRELAGRRHVWHQYTIRVTEEAGVSREEVVAKLGERGVSSGIYYPKLVFDYETYRGRPEVIIDEYPVAERVVAEVLSLPVHPHLTPADLDHIVASLAAIVDA</sequence>
<dbReference type="PANTHER" id="PTHR30244:SF34">
    <property type="entry name" value="DTDP-4-AMINO-4,6-DIDEOXYGALACTOSE TRANSAMINASE"/>
    <property type="match status" value="1"/>
</dbReference>
<evidence type="ECO:0000256" key="3">
    <source>
        <dbReference type="PIRSR" id="PIRSR000390-2"/>
    </source>
</evidence>
<dbReference type="GO" id="GO:0030170">
    <property type="term" value="F:pyridoxal phosphate binding"/>
    <property type="evidence" value="ECO:0007669"/>
    <property type="project" value="TreeGrafter"/>
</dbReference>
<comment type="cofactor">
    <cofactor evidence="1">
        <name>pyridoxal 5'-phosphate</name>
        <dbReference type="ChEBI" id="CHEBI:597326"/>
    </cofactor>
</comment>